<organism evidence="1 2">
    <name type="scientific">Halobium palmae</name>
    <dbReference type="NCBI Taxonomy" id="1776492"/>
    <lineage>
        <taxon>Archaea</taxon>
        <taxon>Methanobacteriati</taxon>
        <taxon>Methanobacteriota</taxon>
        <taxon>Stenosarchaea group</taxon>
        <taxon>Halobacteria</taxon>
        <taxon>Halobacteriales</taxon>
        <taxon>Haloferacaceae</taxon>
        <taxon>Halobium</taxon>
    </lineage>
</organism>
<evidence type="ECO:0000313" key="1">
    <source>
        <dbReference type="EMBL" id="MFC6725883.1"/>
    </source>
</evidence>
<gene>
    <name evidence="1" type="ORF">ACFQE1_16220</name>
</gene>
<sequence length="70" mass="7667">QAWRIAVVLTDVDVAPVASYARWVLRATATGSALFILNPALDSSLLRTLRTIESEGLDVEAVLERVDEEI</sequence>
<reference evidence="1 2" key="1">
    <citation type="journal article" date="2019" name="Int. J. Syst. Evol. Microbiol.">
        <title>The Global Catalogue of Microorganisms (GCM) 10K type strain sequencing project: providing services to taxonomists for standard genome sequencing and annotation.</title>
        <authorList>
            <consortium name="The Broad Institute Genomics Platform"/>
            <consortium name="The Broad Institute Genome Sequencing Center for Infectious Disease"/>
            <person name="Wu L."/>
            <person name="Ma J."/>
        </authorList>
    </citation>
    <scope>NUCLEOTIDE SEQUENCE [LARGE SCALE GENOMIC DNA]</scope>
    <source>
        <strain evidence="1 2">NBRC 111368</strain>
    </source>
</reference>
<dbReference type="EMBL" id="JBHSWU010000759">
    <property type="protein sequence ID" value="MFC6725883.1"/>
    <property type="molecule type" value="Genomic_DNA"/>
</dbReference>
<keyword evidence="2" id="KW-1185">Reference proteome</keyword>
<evidence type="ECO:0000313" key="2">
    <source>
        <dbReference type="Proteomes" id="UP001596328"/>
    </source>
</evidence>
<dbReference type="AlphaFoldDB" id="A0ABD5S3N8"/>
<dbReference type="Proteomes" id="UP001596328">
    <property type="component" value="Unassembled WGS sequence"/>
</dbReference>
<protein>
    <submittedName>
        <fullName evidence="1">Uncharacterized protein</fullName>
    </submittedName>
</protein>
<name>A0ABD5S3N8_9EURY</name>
<accession>A0ABD5S3N8</accession>
<proteinExistence type="predicted"/>
<comment type="caution">
    <text evidence="1">The sequence shown here is derived from an EMBL/GenBank/DDBJ whole genome shotgun (WGS) entry which is preliminary data.</text>
</comment>
<feature type="non-terminal residue" evidence="1">
    <location>
        <position position="1"/>
    </location>
</feature>